<dbReference type="SUPFAM" id="SSF52540">
    <property type="entry name" value="P-loop containing nucleoside triphosphate hydrolases"/>
    <property type="match status" value="1"/>
</dbReference>
<evidence type="ECO:0000259" key="16">
    <source>
        <dbReference type="PROSITE" id="PS51195"/>
    </source>
</evidence>
<comment type="subcellular location">
    <subcellularLocation>
        <location evidence="1">Nucleus</location>
        <location evidence="1">Nucleolus</location>
    </subcellularLocation>
</comment>
<reference evidence="18" key="1">
    <citation type="submission" date="2016-05" db="EMBL/GenBank/DDBJ databases">
        <title>Comparative genomics of biotechnologically important yeasts.</title>
        <authorList>
            <consortium name="DOE Joint Genome Institute"/>
            <person name="Riley R."/>
            <person name="Haridas S."/>
            <person name="Wolfe K.H."/>
            <person name="Lopes M.R."/>
            <person name="Hittinger C.T."/>
            <person name="Goker M."/>
            <person name="Salamov A."/>
            <person name="Wisecaver J."/>
            <person name="Long T.M."/>
            <person name="Aerts A.L."/>
            <person name="Barry K."/>
            <person name="Choi C."/>
            <person name="Clum A."/>
            <person name="Coughlan A.Y."/>
            <person name="Deshpande S."/>
            <person name="Douglass A.P."/>
            <person name="Hanson S.J."/>
            <person name="Klenk H.-P."/>
            <person name="Labutti K."/>
            <person name="Lapidus A."/>
            <person name="Lindquist E."/>
            <person name="Lipzen A."/>
            <person name="Meier-Kolthoff J.P."/>
            <person name="Ohm R.A."/>
            <person name="Otillar R.P."/>
            <person name="Pangilinan J."/>
            <person name="Peng Y."/>
            <person name="Rokas A."/>
            <person name="Rosa C.A."/>
            <person name="Scheuner C."/>
            <person name="Sibirny A.A."/>
            <person name="Slot J.C."/>
            <person name="Stielow J.B."/>
            <person name="Sun H."/>
            <person name="Kurtzman C.P."/>
            <person name="Blackwell M."/>
            <person name="Grigoriev I.V."/>
            <person name="Jeffries T.W."/>
        </authorList>
    </citation>
    <scope>NUCLEOTIDE SEQUENCE [LARGE SCALE GENOMIC DNA]</scope>
    <source>
        <strain evidence="18">NRRL Y-2460</strain>
    </source>
</reference>
<dbReference type="GO" id="GO:0006364">
    <property type="term" value="P:rRNA processing"/>
    <property type="evidence" value="ECO:0007669"/>
    <property type="project" value="UniProtKB-KW"/>
</dbReference>
<keyword evidence="5 11" id="KW-0378">Hydrolase</keyword>
<comment type="function">
    <text evidence="12">RNA helicase.</text>
</comment>
<dbReference type="PROSITE" id="PS00039">
    <property type="entry name" value="DEAD_ATP_HELICASE"/>
    <property type="match status" value="1"/>
</dbReference>
<dbReference type="SMART" id="SM01178">
    <property type="entry name" value="DUF4217"/>
    <property type="match status" value="1"/>
</dbReference>
<dbReference type="Pfam" id="PF13959">
    <property type="entry name" value="CTE_SPB4"/>
    <property type="match status" value="1"/>
</dbReference>
<evidence type="ECO:0000256" key="9">
    <source>
        <dbReference type="ARBA" id="ARBA00023242"/>
    </source>
</evidence>
<evidence type="ECO:0000256" key="11">
    <source>
        <dbReference type="RuleBase" id="RU000492"/>
    </source>
</evidence>
<feature type="region of interest" description="Disordered" evidence="13">
    <location>
        <begin position="573"/>
        <end position="594"/>
    </location>
</feature>
<dbReference type="PROSITE" id="PS51195">
    <property type="entry name" value="Q_MOTIF"/>
    <property type="match status" value="1"/>
</dbReference>
<evidence type="ECO:0000256" key="12">
    <source>
        <dbReference type="RuleBase" id="RU365068"/>
    </source>
</evidence>
<evidence type="ECO:0000256" key="10">
    <source>
        <dbReference type="PROSITE-ProRule" id="PRU00552"/>
    </source>
</evidence>
<feature type="domain" description="Helicase ATP-binding" evidence="14">
    <location>
        <begin position="75"/>
        <end position="249"/>
    </location>
</feature>
<dbReference type="PROSITE" id="PS51192">
    <property type="entry name" value="HELICASE_ATP_BIND_1"/>
    <property type="match status" value="1"/>
</dbReference>
<evidence type="ECO:0000313" key="18">
    <source>
        <dbReference type="Proteomes" id="UP000094236"/>
    </source>
</evidence>
<sequence>MAKKHNHVLTAKQRKEHRFQNEKYLNGLQEKIEKFDMHTVKNLDRFEDFPITENTLKGLKENSFVSMTDIQRNSIISALRKNDILAAAKTGSGKTLAFLVPLMERLVHEKVTDMDGCCALIITPTRELAVQIFEVLTKIGRYNTFGCGLVIGGKDFKFESERINKINILIGTPGRILQHMDQSVNFELSNLKMLVLDEADRILDMGFRKTLDSILANLPPERQNLLFSATQTNSVKDLARVSLVNPVYINIKEDINTDHGNNNGNNDNDSTPVPQQLSQSYIVAPLYDKLNILWSFLKTHLSCKIIVFVSSSKQVHFIYETFRKLQPGISLMKLHGRQKQTSRIETTMKFSASNKSCLITTDVVARGIDIPAVDWIVQLDCPEDANTFIHRAGRAGRFGRSGNNLLILTPSEEDGFIKRLTSKKIDIKKLNIKNNKKKQIHQQLQSLCFKDPELKYLGQRAFMSYFKSIFIQKDKEVFKFDQYPAEEFAKSLGLPGAPKIKFLNKAANNSDDTDKLINRMKELKNTNRQLINLSKTDENGEVIENNDKKVRTKYDKMFERKNTTVLSEHYINMTNDREKDGQQEEQEEQEADDDFMTIKRKDHDLLKDEIPELHDLSSKRSLKKATSKKQSASSKGLGKKLIFDDEGNTHEVYEFIKEEDVKDNIKDLKKEFLENETQFMQKEDITDKALAKDKKLEKKRRRQELERRRLEEEEEESEGTIESEEEEISELPDIDEDFQSESEEDDEAPPLKKPKQWFQKDDDDMDKTAQKDVVEIEAPETLEDLEALTARLINN</sequence>
<feature type="region of interest" description="Disordered" evidence="13">
    <location>
        <begin position="617"/>
        <end position="643"/>
    </location>
</feature>
<dbReference type="GO" id="GO:0003723">
    <property type="term" value="F:RNA binding"/>
    <property type="evidence" value="ECO:0007669"/>
    <property type="project" value="UniProtKB-UniRule"/>
</dbReference>
<keyword evidence="8 12" id="KW-0694">RNA-binding</keyword>
<dbReference type="CDD" id="cd18787">
    <property type="entry name" value="SF2_C_DEAD"/>
    <property type="match status" value="1"/>
</dbReference>
<dbReference type="InterPro" id="IPR027417">
    <property type="entry name" value="P-loop_NTPase"/>
</dbReference>
<dbReference type="Pfam" id="PF00271">
    <property type="entry name" value="Helicase_C"/>
    <property type="match status" value="1"/>
</dbReference>
<keyword evidence="18" id="KW-1185">Reference proteome</keyword>
<keyword evidence="9" id="KW-0539">Nucleus</keyword>
<comment type="similarity">
    <text evidence="11">Belongs to the DEAD box helicase family.</text>
</comment>
<feature type="domain" description="Helicase C-terminal" evidence="15">
    <location>
        <begin position="291"/>
        <end position="448"/>
    </location>
</feature>
<dbReference type="CDD" id="cd17941">
    <property type="entry name" value="DEADc_DDX10"/>
    <property type="match status" value="1"/>
</dbReference>
<evidence type="ECO:0000259" key="14">
    <source>
        <dbReference type="PROSITE" id="PS51192"/>
    </source>
</evidence>
<dbReference type="GO" id="GO:0016887">
    <property type="term" value="F:ATP hydrolysis activity"/>
    <property type="evidence" value="ECO:0007669"/>
    <property type="project" value="RHEA"/>
</dbReference>
<dbReference type="Proteomes" id="UP000094236">
    <property type="component" value="Unassembled WGS sequence"/>
</dbReference>
<dbReference type="Pfam" id="PF00270">
    <property type="entry name" value="DEAD"/>
    <property type="match status" value="1"/>
</dbReference>
<dbReference type="GO" id="GO:0042802">
    <property type="term" value="F:identical protein binding"/>
    <property type="evidence" value="ECO:0007669"/>
    <property type="project" value="EnsemblFungi"/>
</dbReference>
<keyword evidence="4 11" id="KW-0547">Nucleotide-binding</keyword>
<dbReference type="STRING" id="669874.A0A1E4TN32"/>
<evidence type="ECO:0000256" key="1">
    <source>
        <dbReference type="ARBA" id="ARBA00004604"/>
    </source>
</evidence>
<dbReference type="OrthoDB" id="10259640at2759"/>
<proteinExistence type="inferred from homology"/>
<dbReference type="InterPro" id="IPR001650">
    <property type="entry name" value="Helicase_C-like"/>
</dbReference>
<evidence type="ECO:0000256" key="5">
    <source>
        <dbReference type="ARBA" id="ARBA00022801"/>
    </source>
</evidence>
<evidence type="ECO:0000256" key="6">
    <source>
        <dbReference type="ARBA" id="ARBA00022806"/>
    </source>
</evidence>
<evidence type="ECO:0000259" key="15">
    <source>
        <dbReference type="PROSITE" id="PS51194"/>
    </source>
</evidence>
<dbReference type="GO" id="GO:0003724">
    <property type="term" value="F:RNA helicase activity"/>
    <property type="evidence" value="ECO:0007669"/>
    <property type="project" value="UniProtKB-EC"/>
</dbReference>
<dbReference type="Gene3D" id="3.40.50.300">
    <property type="entry name" value="P-loop containing nucleotide triphosphate hydrolases"/>
    <property type="match status" value="2"/>
</dbReference>
<evidence type="ECO:0000256" key="7">
    <source>
        <dbReference type="ARBA" id="ARBA00022840"/>
    </source>
</evidence>
<dbReference type="AlphaFoldDB" id="A0A1E4TN32"/>
<feature type="compositionally biased region" description="Acidic residues" evidence="13">
    <location>
        <begin position="583"/>
        <end position="594"/>
    </location>
</feature>
<evidence type="ECO:0000256" key="13">
    <source>
        <dbReference type="SAM" id="MobiDB-lite"/>
    </source>
</evidence>
<dbReference type="PANTHER" id="PTHR24031">
    <property type="entry name" value="RNA HELICASE"/>
    <property type="match status" value="1"/>
</dbReference>
<dbReference type="EC" id="3.6.4.13" evidence="12"/>
<organism evidence="17 18">
    <name type="scientific">Pachysolen tannophilus NRRL Y-2460</name>
    <dbReference type="NCBI Taxonomy" id="669874"/>
    <lineage>
        <taxon>Eukaryota</taxon>
        <taxon>Fungi</taxon>
        <taxon>Dikarya</taxon>
        <taxon>Ascomycota</taxon>
        <taxon>Saccharomycotina</taxon>
        <taxon>Pichiomycetes</taxon>
        <taxon>Pachysolenaceae</taxon>
        <taxon>Pachysolen</taxon>
    </lineage>
</organism>
<evidence type="ECO:0000256" key="8">
    <source>
        <dbReference type="ARBA" id="ARBA00022884"/>
    </source>
</evidence>
<feature type="compositionally biased region" description="Low complexity" evidence="13">
    <location>
        <begin position="260"/>
        <end position="269"/>
    </location>
</feature>
<protein>
    <recommendedName>
        <fullName evidence="12">ATP-dependent RNA helicase</fullName>
        <ecNumber evidence="12">3.6.4.13</ecNumber>
    </recommendedName>
</protein>
<feature type="domain" description="DEAD-box RNA helicase Q" evidence="16">
    <location>
        <begin position="44"/>
        <end position="72"/>
    </location>
</feature>
<evidence type="ECO:0000256" key="3">
    <source>
        <dbReference type="ARBA" id="ARBA00022552"/>
    </source>
</evidence>
<keyword evidence="6 11" id="KW-0347">Helicase</keyword>
<dbReference type="GO" id="GO:0032040">
    <property type="term" value="C:small-subunit processome"/>
    <property type="evidence" value="ECO:0007669"/>
    <property type="project" value="EnsemblFungi"/>
</dbReference>
<comment type="domain">
    <text evidence="12">The Q motif is unique to and characteristic of the DEAD box family of RNA helicases and controls ATP binding and hydrolysis.</text>
</comment>
<dbReference type="GO" id="GO:0005524">
    <property type="term" value="F:ATP binding"/>
    <property type="evidence" value="ECO:0007669"/>
    <property type="project" value="UniProtKB-UniRule"/>
</dbReference>
<accession>A0A1E4TN32</accession>
<dbReference type="SMART" id="SM00487">
    <property type="entry name" value="DEXDc"/>
    <property type="match status" value="1"/>
</dbReference>
<keyword evidence="2" id="KW-0690">Ribosome biogenesis</keyword>
<dbReference type="EMBL" id="KV454018">
    <property type="protein sequence ID" value="ODV93163.1"/>
    <property type="molecule type" value="Genomic_DNA"/>
</dbReference>
<name>A0A1E4TN32_PACTA</name>
<keyword evidence="7 11" id="KW-0067">ATP-binding</keyword>
<evidence type="ECO:0000256" key="2">
    <source>
        <dbReference type="ARBA" id="ARBA00022517"/>
    </source>
</evidence>
<dbReference type="SMART" id="SM00490">
    <property type="entry name" value="HELICc"/>
    <property type="match status" value="1"/>
</dbReference>
<keyword evidence="3" id="KW-0698">rRNA processing</keyword>
<feature type="region of interest" description="Disordered" evidence="13">
    <location>
        <begin position="255"/>
        <end position="274"/>
    </location>
</feature>
<feature type="region of interest" description="Disordered" evidence="13">
    <location>
        <begin position="676"/>
        <end position="771"/>
    </location>
</feature>
<feature type="short sequence motif" description="Q motif" evidence="10">
    <location>
        <begin position="44"/>
        <end position="72"/>
    </location>
</feature>
<dbReference type="PROSITE" id="PS51194">
    <property type="entry name" value="HELICASE_CTER"/>
    <property type="match status" value="1"/>
</dbReference>
<comment type="catalytic activity">
    <reaction evidence="12">
        <text>ATP + H2O = ADP + phosphate + H(+)</text>
        <dbReference type="Rhea" id="RHEA:13065"/>
        <dbReference type="ChEBI" id="CHEBI:15377"/>
        <dbReference type="ChEBI" id="CHEBI:15378"/>
        <dbReference type="ChEBI" id="CHEBI:30616"/>
        <dbReference type="ChEBI" id="CHEBI:43474"/>
        <dbReference type="ChEBI" id="CHEBI:456216"/>
        <dbReference type="EC" id="3.6.4.13"/>
    </reaction>
</comment>
<evidence type="ECO:0000256" key="4">
    <source>
        <dbReference type="ARBA" id="ARBA00022741"/>
    </source>
</evidence>
<dbReference type="InterPro" id="IPR014001">
    <property type="entry name" value="Helicase_ATP-bd"/>
</dbReference>
<feature type="compositionally biased region" description="Basic and acidic residues" evidence="13">
    <location>
        <begin position="681"/>
        <end position="696"/>
    </location>
</feature>
<evidence type="ECO:0000313" key="17">
    <source>
        <dbReference type="EMBL" id="ODV93163.1"/>
    </source>
</evidence>
<dbReference type="InterPro" id="IPR014014">
    <property type="entry name" value="RNA_helicase_DEAD_Q_motif"/>
</dbReference>
<dbReference type="InterPro" id="IPR000629">
    <property type="entry name" value="RNA-helicase_DEAD-box_CS"/>
</dbReference>
<gene>
    <name evidence="17" type="ORF">PACTADRAFT_4950</name>
</gene>
<dbReference type="InterPro" id="IPR011545">
    <property type="entry name" value="DEAD/DEAH_box_helicase_dom"/>
</dbReference>
<feature type="compositionally biased region" description="Acidic residues" evidence="13">
    <location>
        <begin position="712"/>
        <end position="748"/>
    </location>
</feature>
<dbReference type="InterPro" id="IPR025313">
    <property type="entry name" value="SPB4-like_CTE"/>
</dbReference>